<sequence>MCKEPKKEIIFLSMFLPEPSVPEAGQKLAFQRLNALIESDISVHLISFVNEREISYLKNERFNKCKSVHLIKITKFRRLYNLLTNPLLPLSIGIRTDKRIFKIVNDILSNTPNSNIHVEYAQGLQNIPHEKYSQVSLVLHDVISQSVDRFYTNETNIFKRLFLKFQRYLIINWERKLLQVGKIITLNIKDQKIVTEIIGVPEDKVSVDYPSVDSMFKNIERSRVEKATAMFWGAMNRKENEDAVIWFINEIMPIILEKVSCFKLYVVGASPSPYLQSLANESIIITGFVESPIKYFERAEVAVVPLRFGAGIKIKVIEALEAKIPVITTTVGAEGVSTNLDLLHIADDNISFAESVIKNITQ</sequence>
<proteinExistence type="predicted"/>
<evidence type="ECO:0000256" key="1">
    <source>
        <dbReference type="ARBA" id="ARBA00022679"/>
    </source>
</evidence>
<dbReference type="EMBL" id="LT603711">
    <property type="protein sequence ID" value="SCA95881.1"/>
    <property type="molecule type" value="Genomic_DNA"/>
</dbReference>
<evidence type="ECO:0000313" key="2">
    <source>
        <dbReference type="EMBL" id="SCA95881.1"/>
    </source>
</evidence>
<dbReference type="Pfam" id="PF13692">
    <property type="entry name" value="Glyco_trans_1_4"/>
    <property type="match status" value="1"/>
</dbReference>
<dbReference type="GO" id="GO:0016757">
    <property type="term" value="F:glycosyltransferase activity"/>
    <property type="evidence" value="ECO:0007669"/>
    <property type="project" value="TreeGrafter"/>
</dbReference>
<dbReference type="PANTHER" id="PTHR46401:SF2">
    <property type="entry name" value="GLYCOSYLTRANSFERASE WBBK-RELATED"/>
    <property type="match status" value="1"/>
</dbReference>
<name>A0A1C3T076_KLEPN</name>
<dbReference type="AlphaFoldDB" id="A0A1C3T076"/>
<dbReference type="PANTHER" id="PTHR46401">
    <property type="entry name" value="GLYCOSYLTRANSFERASE WBBK-RELATED"/>
    <property type="match status" value="1"/>
</dbReference>
<reference evidence="2" key="1">
    <citation type="submission" date="2016-07" db="EMBL/GenBank/DDBJ databases">
        <authorList>
            <person name="Informatics P."/>
        </authorList>
    </citation>
    <scope>NUCLEOTIDE SEQUENCE</scope>
    <source>
        <strain evidence="2">KSB1_88</strain>
    </source>
</reference>
<organism evidence="2">
    <name type="scientific">Klebsiella pneumoniae</name>
    <dbReference type="NCBI Taxonomy" id="573"/>
    <lineage>
        <taxon>Bacteria</taxon>
        <taxon>Pseudomonadati</taxon>
        <taxon>Pseudomonadota</taxon>
        <taxon>Gammaproteobacteria</taxon>
        <taxon>Enterobacterales</taxon>
        <taxon>Enterobacteriaceae</taxon>
        <taxon>Klebsiella/Raoultella group</taxon>
        <taxon>Klebsiella</taxon>
        <taxon>Klebsiella pneumoniae complex</taxon>
    </lineage>
</organism>
<protein>
    <submittedName>
        <fullName evidence="2">Putative glycosyltransferase</fullName>
    </submittedName>
</protein>
<reference evidence="2" key="2">
    <citation type="submission" date="2016-08" db="EMBL/GenBank/DDBJ databases">
        <title>Klebsiella loci capsule.</title>
        <authorList>
            <person name="Holt K.E."/>
            <person name="Thomson N.R."/>
        </authorList>
    </citation>
    <scope>NUCLEOTIDE SEQUENCE</scope>
    <source>
        <strain evidence="2">KSB1_88</strain>
    </source>
</reference>
<accession>A0A1C3T076</accession>
<gene>
    <name evidence="2" type="primary">KL135_00009</name>
</gene>
<dbReference type="Gene3D" id="3.40.50.2000">
    <property type="entry name" value="Glycogen Phosphorylase B"/>
    <property type="match status" value="1"/>
</dbReference>
<dbReference type="GO" id="GO:0009103">
    <property type="term" value="P:lipopolysaccharide biosynthetic process"/>
    <property type="evidence" value="ECO:0007669"/>
    <property type="project" value="TreeGrafter"/>
</dbReference>
<keyword evidence="1 2" id="KW-0808">Transferase</keyword>
<dbReference type="SUPFAM" id="SSF53756">
    <property type="entry name" value="UDP-Glycosyltransferase/glycogen phosphorylase"/>
    <property type="match status" value="1"/>
</dbReference>